<dbReference type="GO" id="GO:0005283">
    <property type="term" value="F:amino acid:sodium symporter activity"/>
    <property type="evidence" value="ECO:0007669"/>
    <property type="project" value="InterPro"/>
</dbReference>
<keyword evidence="4" id="KW-1003">Cell membrane</keyword>
<keyword evidence="7 9" id="KW-1133">Transmembrane helix</keyword>
<dbReference type="Proteomes" id="UP000464658">
    <property type="component" value="Chromosome"/>
</dbReference>
<evidence type="ECO:0000256" key="4">
    <source>
        <dbReference type="ARBA" id="ARBA00022475"/>
    </source>
</evidence>
<protein>
    <submittedName>
        <fullName evidence="10">Uncharacterized protein</fullName>
    </submittedName>
</protein>
<dbReference type="AlphaFoldDB" id="A0A5S9M3Y2"/>
<dbReference type="PANTHER" id="PTHR30330:SF5">
    <property type="entry name" value="SODIUM_GLUTAMINE SYMPORTER GLNT-RELATED"/>
    <property type="match status" value="1"/>
</dbReference>
<accession>A0A5S9M3Y2</accession>
<evidence type="ECO:0000256" key="9">
    <source>
        <dbReference type="SAM" id="Phobius"/>
    </source>
</evidence>
<feature type="transmembrane region" description="Helical" evidence="9">
    <location>
        <begin position="12"/>
        <end position="29"/>
    </location>
</feature>
<keyword evidence="3" id="KW-0813">Transport</keyword>
<evidence type="ECO:0000256" key="2">
    <source>
        <dbReference type="ARBA" id="ARBA00009261"/>
    </source>
</evidence>
<organism evidence="10 11">
    <name type="scientific">Bacillus safensis</name>
    <dbReference type="NCBI Taxonomy" id="561879"/>
    <lineage>
        <taxon>Bacteria</taxon>
        <taxon>Bacillati</taxon>
        <taxon>Bacillota</taxon>
        <taxon>Bacilli</taxon>
        <taxon>Bacillales</taxon>
        <taxon>Bacillaceae</taxon>
        <taxon>Bacillus</taxon>
    </lineage>
</organism>
<evidence type="ECO:0000256" key="7">
    <source>
        <dbReference type="ARBA" id="ARBA00022989"/>
    </source>
</evidence>
<feature type="transmembrane region" description="Helical" evidence="9">
    <location>
        <begin position="41"/>
        <end position="60"/>
    </location>
</feature>
<evidence type="ECO:0000256" key="8">
    <source>
        <dbReference type="ARBA" id="ARBA00023136"/>
    </source>
</evidence>
<reference evidence="10 11" key="1">
    <citation type="submission" date="2019-12" db="EMBL/GenBank/DDBJ databases">
        <title>Full genome sequence of a Bacillus safensis strain isolated from commercially available natto in Indonesia.</title>
        <authorList>
            <person name="Yoshida M."/>
            <person name="Uomi M."/>
            <person name="Waturangi D."/>
            <person name="Ekaputri J.J."/>
            <person name="Setiamarga D.H.E."/>
        </authorList>
    </citation>
    <scope>NUCLEOTIDE SEQUENCE [LARGE SCALE GENOMIC DNA]</scope>
    <source>
        <strain evidence="10 11">IDN1</strain>
    </source>
</reference>
<dbReference type="InterPro" id="IPR001463">
    <property type="entry name" value="Na/Ala_symport"/>
</dbReference>
<keyword evidence="8 9" id="KW-0472">Membrane</keyword>
<gene>
    <name evidence="10" type="ORF">BsIDN1_04720</name>
</gene>
<evidence type="ECO:0000256" key="6">
    <source>
        <dbReference type="ARBA" id="ARBA00022847"/>
    </source>
</evidence>
<proteinExistence type="inferred from homology"/>
<name>A0A5S9M3Y2_BACIA</name>
<keyword evidence="5 9" id="KW-0812">Transmembrane</keyword>
<evidence type="ECO:0000313" key="11">
    <source>
        <dbReference type="Proteomes" id="UP000464658"/>
    </source>
</evidence>
<keyword evidence="6" id="KW-0769">Symport</keyword>
<evidence type="ECO:0000313" key="10">
    <source>
        <dbReference type="EMBL" id="BBP86854.1"/>
    </source>
</evidence>
<evidence type="ECO:0000256" key="1">
    <source>
        <dbReference type="ARBA" id="ARBA00004651"/>
    </source>
</evidence>
<dbReference type="Pfam" id="PF01235">
    <property type="entry name" value="Na_Ala_symp"/>
    <property type="match status" value="1"/>
</dbReference>
<comment type="subcellular location">
    <subcellularLocation>
        <location evidence="1">Cell membrane</location>
        <topology evidence="1">Multi-pass membrane protein</topology>
    </subcellularLocation>
</comment>
<evidence type="ECO:0000256" key="3">
    <source>
        <dbReference type="ARBA" id="ARBA00022448"/>
    </source>
</evidence>
<comment type="similarity">
    <text evidence="2">Belongs to the alanine or glycine:cation symporter (AGCS) (TC 2.A.25) family.</text>
</comment>
<dbReference type="EMBL" id="AP021906">
    <property type="protein sequence ID" value="BBP86854.1"/>
    <property type="molecule type" value="Genomic_DNA"/>
</dbReference>
<dbReference type="PANTHER" id="PTHR30330">
    <property type="entry name" value="AGSS FAMILY TRANSPORTER, SODIUM-ALANINE"/>
    <property type="match status" value="1"/>
</dbReference>
<evidence type="ECO:0000256" key="5">
    <source>
        <dbReference type="ARBA" id="ARBA00022692"/>
    </source>
</evidence>
<dbReference type="GO" id="GO:0005886">
    <property type="term" value="C:plasma membrane"/>
    <property type="evidence" value="ECO:0007669"/>
    <property type="project" value="UniProtKB-SubCell"/>
</dbReference>
<sequence length="73" mass="8231">MEKGLNKRWMGILFAILITISFGIVFNAVQSNTITVAFKNSFGLDRLTVGIVMAVIFFCSDHFQRNPSDRKGF</sequence>